<feature type="region of interest" description="Disordered" evidence="1">
    <location>
        <begin position="20"/>
        <end position="92"/>
    </location>
</feature>
<keyword evidence="3" id="KW-1185">Reference proteome</keyword>
<organism evidence="2 3">
    <name type="scientific">Parelaphostrongylus tenuis</name>
    <name type="common">Meningeal worm</name>
    <dbReference type="NCBI Taxonomy" id="148309"/>
    <lineage>
        <taxon>Eukaryota</taxon>
        <taxon>Metazoa</taxon>
        <taxon>Ecdysozoa</taxon>
        <taxon>Nematoda</taxon>
        <taxon>Chromadorea</taxon>
        <taxon>Rhabditida</taxon>
        <taxon>Rhabditina</taxon>
        <taxon>Rhabditomorpha</taxon>
        <taxon>Strongyloidea</taxon>
        <taxon>Metastrongylidae</taxon>
        <taxon>Parelaphostrongylus</taxon>
    </lineage>
</organism>
<feature type="compositionally biased region" description="Polar residues" evidence="1">
    <location>
        <begin position="171"/>
        <end position="185"/>
    </location>
</feature>
<accession>A0AAD5MNS1</accession>
<feature type="compositionally biased region" description="Low complexity" evidence="1">
    <location>
        <begin position="49"/>
        <end position="67"/>
    </location>
</feature>
<feature type="compositionally biased region" description="Basic and acidic residues" evidence="1">
    <location>
        <begin position="20"/>
        <end position="45"/>
    </location>
</feature>
<feature type="compositionally biased region" description="Polar residues" evidence="1">
    <location>
        <begin position="221"/>
        <end position="233"/>
    </location>
</feature>
<feature type="region of interest" description="Disordered" evidence="1">
    <location>
        <begin position="171"/>
        <end position="233"/>
    </location>
</feature>
<gene>
    <name evidence="2" type="ORF">KIN20_002574</name>
</gene>
<dbReference type="Proteomes" id="UP001196413">
    <property type="component" value="Unassembled WGS sequence"/>
</dbReference>
<sequence>MIKSKVELESEYLAKLVRLEVERKEKEGRHQEEATKDSAKSENNKSNDSTVSFTKSTVTITTPTESTPLIDAAKTGQHDRYTRKNQQSTVSFRTAAKEDKIETIESKVLSILSSTVREQEEMLGKNSASQKSTTKADKEQNITSPLNLAQKVLFMSPSSQFEIDPMSSTKLVNASSAPEGTSTSEDSYRLLSKSHLPMKSLKKRDFKNDKSENNSKHSQDLVASTNTSPKIPNIQDATKVNEMTLLNETDVTPEKSEGSLDVTEIKRLQDDLRAKLLALLQKRVDKLIADLDLDYNSTSIPTMATEMAVNSSSLPIQEISMTDKIVPTMKTTTVNLESADNTTLTNGEGRTMTFKQIPSVEEKDTGRCSYN</sequence>
<evidence type="ECO:0000256" key="1">
    <source>
        <dbReference type="SAM" id="MobiDB-lite"/>
    </source>
</evidence>
<evidence type="ECO:0000313" key="3">
    <source>
        <dbReference type="Proteomes" id="UP001196413"/>
    </source>
</evidence>
<proteinExistence type="predicted"/>
<comment type="caution">
    <text evidence="2">The sequence shown here is derived from an EMBL/GenBank/DDBJ whole genome shotgun (WGS) entry which is preliminary data.</text>
</comment>
<dbReference type="AlphaFoldDB" id="A0AAD5MNS1"/>
<evidence type="ECO:0000313" key="2">
    <source>
        <dbReference type="EMBL" id="KAJ1347504.1"/>
    </source>
</evidence>
<reference evidence="2" key="1">
    <citation type="submission" date="2021-06" db="EMBL/GenBank/DDBJ databases">
        <title>Parelaphostrongylus tenuis whole genome reference sequence.</title>
        <authorList>
            <person name="Garwood T.J."/>
            <person name="Larsen P.A."/>
            <person name="Fountain-Jones N.M."/>
            <person name="Garbe J.R."/>
            <person name="Macchietto M.G."/>
            <person name="Kania S.A."/>
            <person name="Gerhold R.W."/>
            <person name="Richards J.E."/>
            <person name="Wolf T.M."/>
        </authorList>
    </citation>
    <scope>NUCLEOTIDE SEQUENCE</scope>
    <source>
        <strain evidence="2">MNPRO001-30</strain>
        <tissue evidence="2">Meninges</tissue>
    </source>
</reference>
<name>A0AAD5MNS1_PARTN</name>
<feature type="compositionally biased region" description="Basic and acidic residues" evidence="1">
    <location>
        <begin position="206"/>
        <end position="219"/>
    </location>
</feature>
<dbReference type="EMBL" id="JAHQIW010000323">
    <property type="protein sequence ID" value="KAJ1347504.1"/>
    <property type="molecule type" value="Genomic_DNA"/>
</dbReference>
<protein>
    <submittedName>
        <fullName evidence="2">Uncharacterized protein</fullName>
    </submittedName>
</protein>
<feature type="region of interest" description="Disordered" evidence="1">
    <location>
        <begin position="120"/>
        <end position="143"/>
    </location>
</feature>